<evidence type="ECO:0000256" key="1">
    <source>
        <dbReference type="PROSITE-ProRule" id="PRU00175"/>
    </source>
</evidence>
<evidence type="ECO:0000313" key="7">
    <source>
        <dbReference type="Proteomes" id="UP000013827"/>
    </source>
</evidence>
<dbReference type="PROSITE" id="PS50030">
    <property type="entry name" value="UBA"/>
    <property type="match status" value="1"/>
</dbReference>
<evidence type="ECO:0000256" key="2">
    <source>
        <dbReference type="SAM" id="Coils"/>
    </source>
</evidence>
<feature type="coiled-coil region" evidence="2">
    <location>
        <begin position="328"/>
        <end position="355"/>
    </location>
</feature>
<keyword evidence="2" id="KW-0175">Coiled coil</keyword>
<proteinExistence type="predicted"/>
<dbReference type="Gene3D" id="3.30.40.10">
    <property type="entry name" value="Zinc/RING finger domain, C3HC4 (zinc finger)"/>
    <property type="match status" value="1"/>
</dbReference>
<dbReference type="CDD" id="cd14281">
    <property type="entry name" value="UBA2_Rad23_like"/>
    <property type="match status" value="1"/>
</dbReference>
<dbReference type="PROSITE" id="PS50089">
    <property type="entry name" value="ZF_RING_2"/>
    <property type="match status" value="1"/>
</dbReference>
<dbReference type="HOGENOM" id="CLU_614574_0_0_1"/>
<sequence length="446" mass="47788">MPDDIRAKFLSIPQLVAVVDAARRDSGTLVSGLTSLCAETPAIGELIGMHKEEFATLLNSTEPLPKVATATEADKMDTSDDGALATLANLSSTADPLPPEKEAAMATSDEPETETARTVPTPPDRAPDCPVCLGELGGDAAAEAVTLRCGHTVHLACWMPVVLMVGAGETAQRRHIEDRMGRKCVLCRTDFSSEVTKALRSRRAILRKVEGEEARDEQYEAMLRSMAPGHRLLPENAAAEAAPLQQQMPLPPEACMLLLSQENVVVDQAKPVLCRLMRAELQAAGQSPSGAHNTLVARLISNRLASTSFFLKLHKERLFDALQDTPPAREVRQLVEQLEAQLADAEEQQRRRQLRDATRDAAVVAAVRRSQLPIAGGLGGMLGGPVPGGGAFAPPPPRPPPLSEEEEAQVGALVAMGFERPRAVQAFVECGRNQEHAANYLLSGAI</sequence>
<dbReference type="KEGG" id="ehx:EMIHUDRAFT_431733"/>
<keyword evidence="1" id="KW-0863">Zinc-finger</keyword>
<dbReference type="InterPro" id="IPR001841">
    <property type="entry name" value="Znf_RING"/>
</dbReference>
<dbReference type="Gene3D" id="1.10.8.10">
    <property type="entry name" value="DNA helicase RuvA subunit, C-terminal domain"/>
    <property type="match status" value="1"/>
</dbReference>
<organism evidence="6 7">
    <name type="scientific">Emiliania huxleyi (strain CCMP1516)</name>
    <dbReference type="NCBI Taxonomy" id="280463"/>
    <lineage>
        <taxon>Eukaryota</taxon>
        <taxon>Haptista</taxon>
        <taxon>Haptophyta</taxon>
        <taxon>Prymnesiophyceae</taxon>
        <taxon>Isochrysidales</taxon>
        <taxon>Noelaerhabdaceae</taxon>
        <taxon>Emiliania</taxon>
    </lineage>
</organism>
<dbReference type="SMART" id="SM00165">
    <property type="entry name" value="UBA"/>
    <property type="match status" value="1"/>
</dbReference>
<dbReference type="Pfam" id="PF00627">
    <property type="entry name" value="UBA"/>
    <property type="match status" value="1"/>
</dbReference>
<feature type="domain" description="UBA" evidence="4">
    <location>
        <begin position="403"/>
        <end position="444"/>
    </location>
</feature>
<dbReference type="InterPro" id="IPR015940">
    <property type="entry name" value="UBA"/>
</dbReference>
<dbReference type="InterPro" id="IPR013083">
    <property type="entry name" value="Znf_RING/FYVE/PHD"/>
</dbReference>
<feature type="region of interest" description="Disordered" evidence="3">
    <location>
        <begin position="91"/>
        <end position="124"/>
    </location>
</feature>
<evidence type="ECO:0000256" key="3">
    <source>
        <dbReference type="SAM" id="MobiDB-lite"/>
    </source>
</evidence>
<reference evidence="6" key="2">
    <citation type="submission" date="2024-10" db="UniProtKB">
        <authorList>
            <consortium name="EnsemblProtists"/>
        </authorList>
    </citation>
    <scope>IDENTIFICATION</scope>
</reference>
<evidence type="ECO:0000259" key="5">
    <source>
        <dbReference type="PROSITE" id="PS50089"/>
    </source>
</evidence>
<name>A0A0D3L0U1_EMIH1</name>
<accession>A0A0D3L0U1</accession>
<dbReference type="SUPFAM" id="SSF57850">
    <property type="entry name" value="RING/U-box"/>
    <property type="match status" value="1"/>
</dbReference>
<keyword evidence="1" id="KW-0862">Zinc</keyword>
<dbReference type="PaxDb" id="2903-EOD41626"/>
<feature type="domain" description="RING-type" evidence="5">
    <location>
        <begin position="129"/>
        <end position="188"/>
    </location>
</feature>
<evidence type="ECO:0000259" key="4">
    <source>
        <dbReference type="PROSITE" id="PS50030"/>
    </source>
</evidence>
<dbReference type="Proteomes" id="UP000013827">
    <property type="component" value="Unassembled WGS sequence"/>
</dbReference>
<evidence type="ECO:0000313" key="6">
    <source>
        <dbReference type="EnsemblProtists" id="EOD41626"/>
    </source>
</evidence>
<keyword evidence="7" id="KW-1185">Reference proteome</keyword>
<protein>
    <recommendedName>
        <fullName evidence="8">UBA domain-containing protein</fullName>
    </recommendedName>
</protein>
<keyword evidence="1" id="KW-0479">Metal-binding</keyword>
<evidence type="ECO:0008006" key="8">
    <source>
        <dbReference type="Google" id="ProtNLM"/>
    </source>
</evidence>
<dbReference type="EnsemblProtists" id="EOD41626">
    <property type="protein sequence ID" value="EOD41626"/>
    <property type="gene ID" value="EMIHUDRAFT_431733"/>
</dbReference>
<dbReference type="AlphaFoldDB" id="A0A0D3L0U1"/>
<dbReference type="RefSeq" id="XP_005794055.1">
    <property type="nucleotide sequence ID" value="XM_005793998.1"/>
</dbReference>
<dbReference type="SUPFAM" id="SSF46934">
    <property type="entry name" value="UBA-like"/>
    <property type="match status" value="1"/>
</dbReference>
<reference evidence="7" key="1">
    <citation type="journal article" date="2013" name="Nature">
        <title>Pan genome of the phytoplankton Emiliania underpins its global distribution.</title>
        <authorList>
            <person name="Read B.A."/>
            <person name="Kegel J."/>
            <person name="Klute M.J."/>
            <person name="Kuo A."/>
            <person name="Lefebvre S.C."/>
            <person name="Maumus F."/>
            <person name="Mayer C."/>
            <person name="Miller J."/>
            <person name="Monier A."/>
            <person name="Salamov A."/>
            <person name="Young J."/>
            <person name="Aguilar M."/>
            <person name="Claverie J.M."/>
            <person name="Frickenhaus S."/>
            <person name="Gonzalez K."/>
            <person name="Herman E.K."/>
            <person name="Lin Y.C."/>
            <person name="Napier J."/>
            <person name="Ogata H."/>
            <person name="Sarno A.F."/>
            <person name="Shmutz J."/>
            <person name="Schroeder D."/>
            <person name="de Vargas C."/>
            <person name="Verret F."/>
            <person name="von Dassow P."/>
            <person name="Valentin K."/>
            <person name="Van de Peer Y."/>
            <person name="Wheeler G."/>
            <person name="Dacks J.B."/>
            <person name="Delwiche C.F."/>
            <person name="Dyhrman S.T."/>
            <person name="Glockner G."/>
            <person name="John U."/>
            <person name="Richards T."/>
            <person name="Worden A.Z."/>
            <person name="Zhang X."/>
            <person name="Grigoriev I.V."/>
            <person name="Allen A.E."/>
            <person name="Bidle K."/>
            <person name="Borodovsky M."/>
            <person name="Bowler C."/>
            <person name="Brownlee C."/>
            <person name="Cock J.M."/>
            <person name="Elias M."/>
            <person name="Gladyshev V.N."/>
            <person name="Groth M."/>
            <person name="Guda C."/>
            <person name="Hadaegh A."/>
            <person name="Iglesias-Rodriguez M.D."/>
            <person name="Jenkins J."/>
            <person name="Jones B.M."/>
            <person name="Lawson T."/>
            <person name="Leese F."/>
            <person name="Lindquist E."/>
            <person name="Lobanov A."/>
            <person name="Lomsadze A."/>
            <person name="Malik S.B."/>
            <person name="Marsh M.E."/>
            <person name="Mackinder L."/>
            <person name="Mock T."/>
            <person name="Mueller-Roeber B."/>
            <person name="Pagarete A."/>
            <person name="Parker M."/>
            <person name="Probert I."/>
            <person name="Quesneville H."/>
            <person name="Raines C."/>
            <person name="Rensing S.A."/>
            <person name="Riano-Pachon D.M."/>
            <person name="Richier S."/>
            <person name="Rokitta S."/>
            <person name="Shiraiwa Y."/>
            <person name="Soanes D.M."/>
            <person name="van der Giezen M."/>
            <person name="Wahlund T.M."/>
            <person name="Williams B."/>
            <person name="Wilson W."/>
            <person name="Wolfe G."/>
            <person name="Wurch L.L."/>
        </authorList>
    </citation>
    <scope>NUCLEOTIDE SEQUENCE</scope>
</reference>
<dbReference type="GeneID" id="17286896"/>
<dbReference type="InterPro" id="IPR009060">
    <property type="entry name" value="UBA-like_sf"/>
</dbReference>
<dbReference type="GO" id="GO:0008270">
    <property type="term" value="F:zinc ion binding"/>
    <property type="evidence" value="ECO:0007669"/>
    <property type="project" value="UniProtKB-KW"/>
</dbReference>